<dbReference type="Gene3D" id="3.30.420.10">
    <property type="entry name" value="Ribonuclease H-like superfamily/Ribonuclease H"/>
    <property type="match status" value="1"/>
</dbReference>
<dbReference type="EMBL" id="CP009111">
    <property type="protein sequence ID" value="ANS30018.1"/>
    <property type="molecule type" value="Genomic_DNA"/>
</dbReference>
<evidence type="ECO:0000313" key="6">
    <source>
        <dbReference type="EMBL" id="ANS30018.1"/>
    </source>
</evidence>
<dbReference type="Pfam" id="PF00533">
    <property type="entry name" value="BRCT"/>
    <property type="match status" value="1"/>
</dbReference>
<dbReference type="GO" id="GO:0005829">
    <property type="term" value="C:cytosol"/>
    <property type="evidence" value="ECO:0007669"/>
    <property type="project" value="TreeGrafter"/>
</dbReference>
<evidence type="ECO:0000259" key="5">
    <source>
        <dbReference type="PROSITE" id="PS50172"/>
    </source>
</evidence>
<dbReference type="Pfam" id="PF02342">
    <property type="entry name" value="TerD"/>
    <property type="match status" value="1"/>
</dbReference>
<dbReference type="PANTHER" id="PTHR30231:SF4">
    <property type="entry name" value="PROTEIN NEN2"/>
    <property type="match status" value="1"/>
</dbReference>
<dbReference type="InterPro" id="IPR036397">
    <property type="entry name" value="RNaseH_sf"/>
</dbReference>
<dbReference type="SMART" id="SM00292">
    <property type="entry name" value="BRCT"/>
    <property type="match status" value="1"/>
</dbReference>
<keyword evidence="3" id="KW-0269">Exonuclease</keyword>
<dbReference type="InterPro" id="IPR003325">
    <property type="entry name" value="TerD"/>
</dbReference>
<dbReference type="NCBIfam" id="TIGR00573">
    <property type="entry name" value="dnaq"/>
    <property type="match status" value="1"/>
</dbReference>
<dbReference type="AlphaFoldDB" id="A0A1B1KBQ9"/>
<sequence length="649" mass="70127">MDLCVIHSNDTTLDLYLNKKLPRNSEWARYVPDISVSSIRTARTGLYSRSVLSSASSTMTRPARLPTGHRWVVVDVETSGLRSSTHRVLSVAALALREDGSVERELVTLLNPGCDPGPVHIHNLTPQRLAGAPRFEEVAKDLLELLDGRTLVAHNASFDYGFLDAEVRRAGMTMPTRQRLCTLALSRRLEIDVPNHKLSTLAAHWKVRQNRAHDAYDDALVLTEVFAHSASLAESLRLPLPVVGCADRRAVYPDRVPRVESPWRNPGRLDPGAGLVQGMKLVISGSTDVPRLALAARLTAAGLDVMNSVSRQTSVVVCNDPHSSSAKVRCAVADGIPVLTERQLGEMLLHVTPGEPKGAAAPSEVQWPRPATTVPSTKPWHGRRVLIVGGSHADSVLMRSRIVQLGAKPSVNLSAGVTDVLVLDGGELDPRMDRVSARQLPLLTAPDVNSALEPAAPPARGALREPIRPPSQWVAPLLARGEVIDLPPQTTSLTVNASWRAHTEDDAFDVDVVALLLGEDGRVGCDEDFLFYNSPTSSDGTVELSCDGSSEQGVRIELAALHSDYQCVSVSAAIGGDRTFGELGPISVTVDAPDHTIASFVLDAGTTERTMHFAEIYRRAGQWRLRAVGQGYEYDLATLATEYGVTVDD</sequence>
<gene>
    <name evidence="6" type="ORF">R1CP_26875</name>
</gene>
<dbReference type="InterPro" id="IPR006054">
    <property type="entry name" value="DnaQ"/>
</dbReference>
<dbReference type="CDD" id="cd06127">
    <property type="entry name" value="DEDDh"/>
    <property type="match status" value="1"/>
</dbReference>
<evidence type="ECO:0000256" key="2">
    <source>
        <dbReference type="ARBA" id="ARBA00022801"/>
    </source>
</evidence>
<dbReference type="GO" id="GO:0008408">
    <property type="term" value="F:3'-5' exonuclease activity"/>
    <property type="evidence" value="ECO:0007669"/>
    <property type="project" value="TreeGrafter"/>
</dbReference>
<evidence type="ECO:0000256" key="3">
    <source>
        <dbReference type="ARBA" id="ARBA00022839"/>
    </source>
</evidence>
<dbReference type="FunFam" id="3.30.420.10:FF:000045">
    <property type="entry name" value="3'-5' exonuclease DinG"/>
    <property type="match status" value="1"/>
</dbReference>
<keyword evidence="1" id="KW-0540">Nuclease</keyword>
<dbReference type="SUPFAM" id="SSF52113">
    <property type="entry name" value="BRCT domain"/>
    <property type="match status" value="1"/>
</dbReference>
<dbReference type="InterPro" id="IPR013520">
    <property type="entry name" value="Ribonucl_H"/>
</dbReference>
<dbReference type="PROSITE" id="PS50172">
    <property type="entry name" value="BRCT"/>
    <property type="match status" value="1"/>
</dbReference>
<feature type="region of interest" description="Disordered" evidence="4">
    <location>
        <begin position="355"/>
        <end position="378"/>
    </location>
</feature>
<dbReference type="PATRIC" id="fig|37919.13.peg.5631"/>
<evidence type="ECO:0000256" key="4">
    <source>
        <dbReference type="SAM" id="MobiDB-lite"/>
    </source>
</evidence>
<dbReference type="Gene3D" id="3.40.50.10190">
    <property type="entry name" value="BRCT domain"/>
    <property type="match status" value="1"/>
</dbReference>
<dbReference type="Pfam" id="PF00929">
    <property type="entry name" value="RNase_T"/>
    <property type="match status" value="1"/>
</dbReference>
<dbReference type="Proteomes" id="UP000186108">
    <property type="component" value="Chromosome"/>
</dbReference>
<dbReference type="InterPro" id="IPR001357">
    <property type="entry name" value="BRCT_dom"/>
</dbReference>
<protein>
    <submittedName>
        <fullName evidence="6">DNA polymerase III</fullName>
    </submittedName>
</protein>
<keyword evidence="2" id="KW-0378">Hydrolase</keyword>
<feature type="domain" description="BRCT" evidence="5">
    <location>
        <begin position="271"/>
        <end position="348"/>
    </location>
</feature>
<dbReference type="InterPro" id="IPR036420">
    <property type="entry name" value="BRCT_dom_sf"/>
</dbReference>
<evidence type="ECO:0000256" key="1">
    <source>
        <dbReference type="ARBA" id="ARBA00022722"/>
    </source>
</evidence>
<dbReference type="GO" id="GO:0003887">
    <property type="term" value="F:DNA-directed DNA polymerase activity"/>
    <property type="evidence" value="ECO:0007669"/>
    <property type="project" value="InterPro"/>
</dbReference>
<dbReference type="Gene3D" id="2.60.60.30">
    <property type="entry name" value="sav2460 like domains"/>
    <property type="match status" value="1"/>
</dbReference>
<dbReference type="PANTHER" id="PTHR30231">
    <property type="entry name" value="DNA POLYMERASE III SUBUNIT EPSILON"/>
    <property type="match status" value="1"/>
</dbReference>
<proteinExistence type="predicted"/>
<dbReference type="GO" id="GO:0003677">
    <property type="term" value="F:DNA binding"/>
    <property type="evidence" value="ECO:0007669"/>
    <property type="project" value="InterPro"/>
</dbReference>
<organism evidence="6 7">
    <name type="scientific">Rhodococcus opacus</name>
    <name type="common">Nocardia opaca</name>
    <dbReference type="NCBI Taxonomy" id="37919"/>
    <lineage>
        <taxon>Bacteria</taxon>
        <taxon>Bacillati</taxon>
        <taxon>Actinomycetota</taxon>
        <taxon>Actinomycetes</taxon>
        <taxon>Mycobacteriales</taxon>
        <taxon>Nocardiaceae</taxon>
        <taxon>Rhodococcus</taxon>
    </lineage>
</organism>
<accession>A0A1B1KBQ9</accession>
<dbReference type="InterPro" id="IPR012337">
    <property type="entry name" value="RNaseH-like_sf"/>
</dbReference>
<dbReference type="CDD" id="cd06974">
    <property type="entry name" value="TerD_like"/>
    <property type="match status" value="1"/>
</dbReference>
<reference evidence="6 7" key="1">
    <citation type="submission" date="2014-07" db="EMBL/GenBank/DDBJ databases">
        <authorList>
            <person name="Zhang J.E."/>
            <person name="Yang H."/>
            <person name="Guo J."/>
            <person name="Deng Z."/>
            <person name="Luo H."/>
            <person name="Luo M."/>
            <person name="Zhao B."/>
        </authorList>
    </citation>
    <scope>NUCLEOTIDE SEQUENCE [LARGE SCALE GENOMIC DNA]</scope>
    <source>
        <strain evidence="6 7">1CP</strain>
    </source>
</reference>
<dbReference type="GO" id="GO:0006260">
    <property type="term" value="P:DNA replication"/>
    <property type="evidence" value="ECO:0007669"/>
    <property type="project" value="InterPro"/>
</dbReference>
<dbReference type="SUPFAM" id="SSF53098">
    <property type="entry name" value="Ribonuclease H-like"/>
    <property type="match status" value="1"/>
</dbReference>
<evidence type="ECO:0000313" key="7">
    <source>
        <dbReference type="Proteomes" id="UP000186108"/>
    </source>
</evidence>
<dbReference type="SMART" id="SM00479">
    <property type="entry name" value="EXOIII"/>
    <property type="match status" value="1"/>
</dbReference>
<name>A0A1B1KBQ9_RHOOP</name>